<dbReference type="EMBL" id="BJNY01000013">
    <property type="protein sequence ID" value="GED06870.1"/>
    <property type="molecule type" value="Genomic_DNA"/>
</dbReference>
<evidence type="ECO:0000313" key="3">
    <source>
        <dbReference type="Proteomes" id="UP000316612"/>
    </source>
</evidence>
<evidence type="ECO:0000256" key="1">
    <source>
        <dbReference type="SAM" id="Phobius"/>
    </source>
</evidence>
<organism evidence="2 3">
    <name type="scientific">Glutamicibacter uratoxydans</name>
    <name type="common">Arthrobacter uratoxydans</name>
    <dbReference type="NCBI Taxonomy" id="43667"/>
    <lineage>
        <taxon>Bacteria</taxon>
        <taxon>Bacillati</taxon>
        <taxon>Actinomycetota</taxon>
        <taxon>Actinomycetes</taxon>
        <taxon>Micrococcales</taxon>
        <taxon>Micrococcaceae</taxon>
        <taxon>Glutamicibacter</taxon>
    </lineage>
</organism>
<evidence type="ECO:0000313" key="2">
    <source>
        <dbReference type="EMBL" id="GED06870.1"/>
    </source>
</evidence>
<keyword evidence="3" id="KW-1185">Reference proteome</keyword>
<protein>
    <recommendedName>
        <fullName evidence="4">SHOCT domain-containing protein</fullName>
    </recommendedName>
</protein>
<dbReference type="AlphaFoldDB" id="A0A4Y4DTS2"/>
<accession>A0A4Y4DTS2</accession>
<reference evidence="2 3" key="1">
    <citation type="submission" date="2019-06" db="EMBL/GenBank/DDBJ databases">
        <title>Whole genome shotgun sequence of Glutamicibacter uratoxydans NBRC 15515.</title>
        <authorList>
            <person name="Hosoyama A."/>
            <person name="Uohara A."/>
            <person name="Ohji S."/>
            <person name="Ichikawa N."/>
        </authorList>
    </citation>
    <scope>NUCLEOTIDE SEQUENCE [LARGE SCALE GENOMIC DNA]</scope>
    <source>
        <strain evidence="2 3">NBRC 15515</strain>
    </source>
</reference>
<dbReference type="Proteomes" id="UP000316612">
    <property type="component" value="Unassembled WGS sequence"/>
</dbReference>
<feature type="transmembrane region" description="Helical" evidence="1">
    <location>
        <begin position="27"/>
        <end position="55"/>
    </location>
</feature>
<proteinExistence type="predicted"/>
<evidence type="ECO:0008006" key="4">
    <source>
        <dbReference type="Google" id="ProtNLM"/>
    </source>
</evidence>
<comment type="caution">
    <text evidence="2">The sequence shown here is derived from an EMBL/GenBank/DDBJ whole genome shotgun (WGS) entry which is preliminary data.</text>
</comment>
<keyword evidence="1" id="KW-0812">Transmembrane</keyword>
<name>A0A4Y4DTS2_GLUUR</name>
<sequence>MNFEVQYVEDQFTNDTNNPLVPNSFELFAGGMGIFFLVVMLLVAGVFVAAIVLWVRNYRKAKEAGADIFTLQTDLAVKAANSQFLAPAQTKEQKLAELDGLKRKGMVTDEEYSAARMKILSE</sequence>
<gene>
    <name evidence="2" type="ORF">AUR04nite_24020</name>
</gene>
<keyword evidence="1" id="KW-0472">Membrane</keyword>
<keyword evidence="1" id="KW-1133">Transmembrane helix</keyword>